<accession>A0A2I2FMR8</accession>
<dbReference type="AlphaFoldDB" id="A0A2I2FMR8"/>
<dbReference type="Proteomes" id="UP000234585">
    <property type="component" value="Unassembled WGS sequence"/>
</dbReference>
<evidence type="ECO:0000313" key="2">
    <source>
        <dbReference type="Proteomes" id="UP000234585"/>
    </source>
</evidence>
<evidence type="ECO:0000313" key="1">
    <source>
        <dbReference type="EMBL" id="PLB41909.1"/>
    </source>
</evidence>
<keyword evidence="2" id="KW-1185">Reference proteome</keyword>
<reference evidence="1 2" key="1">
    <citation type="submission" date="2017-12" db="EMBL/GenBank/DDBJ databases">
        <authorList>
            <consortium name="DOE Joint Genome Institute"/>
            <person name="Haridas S."/>
            <person name="Kjaerbolling I."/>
            <person name="Vesth T.C."/>
            <person name="Frisvad J.C."/>
            <person name="Nybo J.L."/>
            <person name="Theobald S."/>
            <person name="Kuo A."/>
            <person name="Bowyer P."/>
            <person name="Matsuda Y."/>
            <person name="Mondo S."/>
            <person name="Lyhne E.K."/>
            <person name="Kogle M.E."/>
            <person name="Clum A."/>
            <person name="Lipzen A."/>
            <person name="Salamov A."/>
            <person name="Ngan C.Y."/>
            <person name="Daum C."/>
            <person name="Chiniquy J."/>
            <person name="Barry K."/>
            <person name="LaButti K."/>
            <person name="Simmons B.A."/>
            <person name="Magnuson J.K."/>
            <person name="Mortensen U.H."/>
            <person name="Larsen T.O."/>
            <person name="Grigoriev I.V."/>
            <person name="Baker S.E."/>
            <person name="Andersen M.R."/>
            <person name="Nordberg H.P."/>
            <person name="Cantor M.N."/>
            <person name="Hua S.X."/>
        </authorList>
    </citation>
    <scope>NUCLEOTIDE SEQUENCE [LARGE SCALE GENOMIC DNA]</scope>
    <source>
        <strain evidence="1 2">CBS 102.13</strain>
    </source>
</reference>
<dbReference type="EMBL" id="KZ559119">
    <property type="protein sequence ID" value="PLB41909.1"/>
    <property type="molecule type" value="Genomic_DNA"/>
</dbReference>
<sequence>MIHTLFTWSAQTHHTICITSHLAIHQRPPTKQPHSWQQRRLAAVYPIGHHQILNPANFFLDLGSAASLGLRLLPNGEHYALFGDSAS</sequence>
<name>A0A2I2FMR8_ASPCN</name>
<dbReference type="RefSeq" id="XP_024675921.1">
    <property type="nucleotide sequence ID" value="XM_024820723.1"/>
</dbReference>
<gene>
    <name evidence="1" type="ORF">BDW47DRAFT_98778</name>
</gene>
<dbReference type="GeneID" id="36527883"/>
<proteinExistence type="predicted"/>
<organism evidence="1 2">
    <name type="scientific">Aspergillus candidus</name>
    <dbReference type="NCBI Taxonomy" id="41067"/>
    <lineage>
        <taxon>Eukaryota</taxon>
        <taxon>Fungi</taxon>
        <taxon>Dikarya</taxon>
        <taxon>Ascomycota</taxon>
        <taxon>Pezizomycotina</taxon>
        <taxon>Eurotiomycetes</taxon>
        <taxon>Eurotiomycetidae</taxon>
        <taxon>Eurotiales</taxon>
        <taxon>Aspergillaceae</taxon>
        <taxon>Aspergillus</taxon>
        <taxon>Aspergillus subgen. Circumdati</taxon>
    </lineage>
</organism>
<protein>
    <submittedName>
        <fullName evidence="1">Uncharacterized protein</fullName>
    </submittedName>
</protein>